<organism evidence="1 2">
    <name type="scientific">Blautia faecicola</name>
    <dbReference type="NCBI Taxonomy" id="2509240"/>
    <lineage>
        <taxon>Bacteria</taxon>
        <taxon>Bacillati</taxon>
        <taxon>Bacillota</taxon>
        <taxon>Clostridia</taxon>
        <taxon>Lachnospirales</taxon>
        <taxon>Lachnospiraceae</taxon>
        <taxon>Blautia</taxon>
    </lineage>
</organism>
<sequence length="66" mass="7908">MDRKLSVKKGRIWKKRGRENGEKTAKKRAKKIFEKISKKHLHFSEGCYIIHLVAERYRNKKHSTIS</sequence>
<comment type="caution">
    <text evidence="1">The sequence shown here is derived from an EMBL/GenBank/DDBJ whole genome shotgun (WGS) entry which is preliminary data.</text>
</comment>
<reference evidence="1 2" key="1">
    <citation type="submission" date="2019-01" db="EMBL/GenBank/DDBJ databases">
        <title>Blautia sp. nov. KGMB01111 isolated human feces.</title>
        <authorList>
            <person name="Park J.-E."/>
            <person name="Kim J.-S."/>
            <person name="Park S.-H."/>
        </authorList>
    </citation>
    <scope>NUCLEOTIDE SEQUENCE [LARGE SCALE GENOMIC DNA]</scope>
    <source>
        <strain evidence="1 2">KGMB01111</strain>
    </source>
</reference>
<dbReference type="Proteomes" id="UP000290106">
    <property type="component" value="Unassembled WGS sequence"/>
</dbReference>
<gene>
    <name evidence="1" type="ORF">ETP43_14810</name>
</gene>
<dbReference type="RefSeq" id="WP_164979739.1">
    <property type="nucleotide sequence ID" value="NZ_SDKC01000001.1"/>
</dbReference>
<evidence type="ECO:0000313" key="2">
    <source>
        <dbReference type="Proteomes" id="UP000290106"/>
    </source>
</evidence>
<accession>A0A4Q1RKP7</accession>
<proteinExistence type="predicted"/>
<protein>
    <submittedName>
        <fullName evidence="1">Uncharacterized protein</fullName>
    </submittedName>
</protein>
<dbReference type="EMBL" id="SDKC01000001">
    <property type="protein sequence ID" value="RXS76343.1"/>
    <property type="molecule type" value="Genomic_DNA"/>
</dbReference>
<keyword evidence="2" id="KW-1185">Reference proteome</keyword>
<evidence type="ECO:0000313" key="1">
    <source>
        <dbReference type="EMBL" id="RXS76343.1"/>
    </source>
</evidence>
<name>A0A4Q1RKP7_9FIRM</name>
<dbReference type="AlphaFoldDB" id="A0A4Q1RKP7"/>